<proteinExistence type="predicted"/>
<dbReference type="Proteomes" id="UP000682733">
    <property type="component" value="Unassembled WGS sequence"/>
</dbReference>
<reference evidence="4" key="1">
    <citation type="submission" date="2021-02" db="EMBL/GenBank/DDBJ databases">
        <authorList>
            <person name="Nowell W R."/>
        </authorList>
    </citation>
    <scope>NUCLEOTIDE SEQUENCE</scope>
</reference>
<dbReference type="Proteomes" id="UP000681722">
    <property type="component" value="Unassembled WGS sequence"/>
</dbReference>
<feature type="compositionally biased region" description="Basic and acidic residues" evidence="1">
    <location>
        <begin position="118"/>
        <end position="130"/>
    </location>
</feature>
<comment type="caution">
    <text evidence="4">The sequence shown here is derived from an EMBL/GenBank/DDBJ whole genome shotgun (WGS) entry which is preliminary data.</text>
</comment>
<evidence type="ECO:0000313" key="3">
    <source>
        <dbReference type="EMBL" id="CAF0819436.1"/>
    </source>
</evidence>
<evidence type="ECO:0000313" key="4">
    <source>
        <dbReference type="EMBL" id="CAF0979836.1"/>
    </source>
</evidence>
<dbReference type="EMBL" id="CAJOBC010002808">
    <property type="protein sequence ID" value="CAF3752459.1"/>
    <property type="molecule type" value="Genomic_DNA"/>
</dbReference>
<dbReference type="EMBL" id="CAJNOK010001583">
    <property type="protein sequence ID" value="CAF0819436.1"/>
    <property type="molecule type" value="Genomic_DNA"/>
</dbReference>
<feature type="region of interest" description="Disordered" evidence="1">
    <location>
        <begin position="84"/>
        <end position="130"/>
    </location>
</feature>
<dbReference type="Gene3D" id="3.10.620.30">
    <property type="match status" value="1"/>
</dbReference>
<dbReference type="InterPro" id="IPR038765">
    <property type="entry name" value="Papain-like_cys_pep_sf"/>
</dbReference>
<dbReference type="PANTHER" id="PTHR46333">
    <property type="entry name" value="CYTOKINESIS PROTEIN 3"/>
    <property type="match status" value="1"/>
</dbReference>
<evidence type="ECO:0000256" key="1">
    <source>
        <dbReference type="SAM" id="MobiDB-lite"/>
    </source>
</evidence>
<accession>A0A814FGU4</accession>
<feature type="region of interest" description="Disordered" evidence="1">
    <location>
        <begin position="15"/>
        <end position="66"/>
    </location>
</feature>
<dbReference type="Proteomes" id="UP000663829">
    <property type="component" value="Unassembled WGS sequence"/>
</dbReference>
<dbReference type="EMBL" id="CAJOBA010001581">
    <property type="protein sequence ID" value="CAF3603549.1"/>
    <property type="molecule type" value="Genomic_DNA"/>
</dbReference>
<evidence type="ECO:0000259" key="2">
    <source>
        <dbReference type="Pfam" id="PF23265"/>
    </source>
</evidence>
<sequence length="849" mass="97113">MGSCCCKGVRVSGIPEQQPSTATELEEQRKRSISCHPLPMPTGFDIEKNDTQSTATHLPPLPNQVDTNKEDKALINFRLQQLSNEGGPANESKPVIPSQLPPIRQKIDSKRKQQRSSFRLESRPTRSDIEDEYSRIATTCLPPLQKTINSETDDNLVQLQLEESDLDVDDNSGSNWRLLVLPEKIDFSEEGRYLTSTPIPPNQTQTNSDEEYAKSNAYFLRPVSNHIVSDDEHSSSPLTLLQIQRLREHISLDEHYNPLPKHNSPIDKSSSRISRIKEDDINEDYSDSFDEATIHLSDTSIVADTSTIAKIDVAHREAFDESFMSQRQRVIGNSNYRIISESWCPNSIEQLVDQIKSFSKNKPVIDRLWIVFYWITRHIEYGTVPYIGKKREDKSAEAVFRTTKGMCEGYANLFKRLCDDLSLSCEMDYGDTHTQILIRAPDDVELIGRLTMNRSVTVFGGDRVFFDRGKGVWRCMFAPCHDGLFEAYIMAKKRSDPGSYPIAVRFKIAATRIPMPPLSYPRTWHLFHDLDLRVEVPLDCATVTWPEYASYAIVCIRAPEDVRLTCCIQYNDAQMKDKASVAVEDETYYRLSMRHSFRSEKLASISIDASLALPGNWCASIIGDASDTWHGMHTLRIERERMVVDGNDINKVNLCILSNLIQLDSNFLWWTRTLVDILKIFHESHNINNQHIQGITAALLAYSKLKQSPKGVETHLRSLLISYENIPLELSMTILKNINVNTLFDQCVKQNQYIKKEMFKVVKCVLSLDIDEDRFNDFINIISVQFMNYPKVASLRGHSEQIISDVMEQGLEKMLFTCAPAWYLVELYDNVGIYSEFIDEWLNKVLNGQ</sequence>
<evidence type="ECO:0000313" key="5">
    <source>
        <dbReference type="EMBL" id="CAF3603549.1"/>
    </source>
</evidence>
<evidence type="ECO:0000313" key="7">
    <source>
        <dbReference type="Proteomes" id="UP000663829"/>
    </source>
</evidence>
<feature type="domain" description="KY-like immunoglobulin-like" evidence="2">
    <location>
        <begin position="433"/>
        <end position="514"/>
    </location>
</feature>
<dbReference type="AlphaFoldDB" id="A0A814FGU4"/>
<dbReference type="InterPro" id="IPR056564">
    <property type="entry name" value="Ig-like_KY"/>
</dbReference>
<dbReference type="Proteomes" id="UP000677228">
    <property type="component" value="Unassembled WGS sequence"/>
</dbReference>
<dbReference type="GO" id="GO:0005737">
    <property type="term" value="C:cytoplasm"/>
    <property type="evidence" value="ECO:0007669"/>
    <property type="project" value="TreeGrafter"/>
</dbReference>
<dbReference type="Pfam" id="PF23265">
    <property type="entry name" value="Ig-like_KY"/>
    <property type="match status" value="1"/>
</dbReference>
<organism evidence="4 7">
    <name type="scientific">Didymodactylos carnosus</name>
    <dbReference type="NCBI Taxonomy" id="1234261"/>
    <lineage>
        <taxon>Eukaryota</taxon>
        <taxon>Metazoa</taxon>
        <taxon>Spiralia</taxon>
        <taxon>Gnathifera</taxon>
        <taxon>Rotifera</taxon>
        <taxon>Eurotatoria</taxon>
        <taxon>Bdelloidea</taxon>
        <taxon>Philodinida</taxon>
        <taxon>Philodinidae</taxon>
        <taxon>Didymodactylos</taxon>
    </lineage>
</organism>
<dbReference type="PANTHER" id="PTHR46333:SF2">
    <property type="entry name" value="CYTOKINESIS PROTEIN 3"/>
    <property type="match status" value="1"/>
</dbReference>
<keyword evidence="7" id="KW-1185">Reference proteome</keyword>
<dbReference type="OrthoDB" id="6129702at2759"/>
<evidence type="ECO:0000313" key="6">
    <source>
        <dbReference type="EMBL" id="CAF3752459.1"/>
    </source>
</evidence>
<protein>
    <recommendedName>
        <fullName evidence="2">KY-like immunoglobulin-like domain-containing protein</fullName>
    </recommendedName>
</protein>
<dbReference type="EMBL" id="CAJNOQ010002808">
    <property type="protein sequence ID" value="CAF0979836.1"/>
    <property type="molecule type" value="Genomic_DNA"/>
</dbReference>
<dbReference type="InterPro" id="IPR052557">
    <property type="entry name" value="CAP/Cytokinesis_protein"/>
</dbReference>
<gene>
    <name evidence="4" type="ORF">GPM918_LOCUS12688</name>
    <name evidence="3" type="ORF">OVA965_LOCUS5568</name>
    <name evidence="6" type="ORF">SRO942_LOCUS12688</name>
    <name evidence="5" type="ORF">TMI583_LOCUS5559</name>
</gene>
<name>A0A814FGU4_9BILA</name>
<dbReference type="SUPFAM" id="SSF54001">
    <property type="entry name" value="Cysteine proteinases"/>
    <property type="match status" value="1"/>
</dbReference>